<proteinExistence type="predicted"/>
<feature type="compositionally biased region" description="Basic and acidic residues" evidence="1">
    <location>
        <begin position="816"/>
        <end position="827"/>
    </location>
</feature>
<dbReference type="Proteomes" id="UP000028524">
    <property type="component" value="Unassembled WGS sequence"/>
</dbReference>
<accession>A0A084QMA9</accession>
<dbReference type="AlphaFoldDB" id="A0A084QMA9"/>
<gene>
    <name evidence="2" type="ORF">S40285_10061</name>
</gene>
<reference evidence="2 3" key="1">
    <citation type="journal article" date="2014" name="BMC Genomics">
        <title>Comparative genome sequencing reveals chemotype-specific gene clusters in the toxigenic black mold Stachybotrys.</title>
        <authorList>
            <person name="Semeiks J."/>
            <person name="Borek D."/>
            <person name="Otwinowski Z."/>
            <person name="Grishin N.V."/>
        </authorList>
    </citation>
    <scope>NUCLEOTIDE SEQUENCE [LARGE SCALE GENOMIC DNA]</scope>
    <source>
        <strain evidence="2 3">IBT 40285</strain>
    </source>
</reference>
<evidence type="ECO:0000313" key="3">
    <source>
        <dbReference type="Proteomes" id="UP000028524"/>
    </source>
</evidence>
<feature type="compositionally biased region" description="Polar residues" evidence="1">
    <location>
        <begin position="336"/>
        <end position="351"/>
    </location>
</feature>
<dbReference type="OrthoDB" id="5104157at2759"/>
<feature type="region of interest" description="Disordered" evidence="1">
    <location>
        <begin position="1"/>
        <end position="84"/>
    </location>
</feature>
<feature type="compositionally biased region" description="Basic residues" evidence="1">
    <location>
        <begin position="805"/>
        <end position="815"/>
    </location>
</feature>
<feature type="compositionally biased region" description="Basic and acidic residues" evidence="1">
    <location>
        <begin position="318"/>
        <end position="329"/>
    </location>
</feature>
<feature type="region of interest" description="Disordered" evidence="1">
    <location>
        <begin position="133"/>
        <end position="164"/>
    </location>
</feature>
<dbReference type="HOGENOM" id="CLU_336207_0_0_1"/>
<organism evidence="2 3">
    <name type="scientific">Stachybotrys chlorohalonatus (strain IBT 40285)</name>
    <dbReference type="NCBI Taxonomy" id="1283841"/>
    <lineage>
        <taxon>Eukaryota</taxon>
        <taxon>Fungi</taxon>
        <taxon>Dikarya</taxon>
        <taxon>Ascomycota</taxon>
        <taxon>Pezizomycotina</taxon>
        <taxon>Sordariomycetes</taxon>
        <taxon>Hypocreomycetidae</taxon>
        <taxon>Hypocreales</taxon>
        <taxon>Stachybotryaceae</taxon>
        <taxon>Stachybotrys</taxon>
    </lineage>
</organism>
<name>A0A084QMA9_STAC4</name>
<feature type="region of interest" description="Disordered" evidence="1">
    <location>
        <begin position="473"/>
        <end position="510"/>
    </location>
</feature>
<feature type="compositionally biased region" description="Polar residues" evidence="1">
    <location>
        <begin position="697"/>
        <end position="716"/>
    </location>
</feature>
<feature type="compositionally biased region" description="Low complexity" evidence="1">
    <location>
        <begin position="135"/>
        <end position="152"/>
    </location>
</feature>
<feature type="compositionally biased region" description="Basic and acidic residues" evidence="1">
    <location>
        <begin position="363"/>
        <end position="381"/>
    </location>
</feature>
<feature type="region of interest" description="Disordered" evidence="1">
    <location>
        <begin position="663"/>
        <end position="716"/>
    </location>
</feature>
<dbReference type="EMBL" id="KL660620">
    <property type="protein sequence ID" value="KFA65094.1"/>
    <property type="molecule type" value="Genomic_DNA"/>
</dbReference>
<keyword evidence="3" id="KW-1185">Reference proteome</keyword>
<evidence type="ECO:0000256" key="1">
    <source>
        <dbReference type="SAM" id="MobiDB-lite"/>
    </source>
</evidence>
<dbReference type="InParanoid" id="A0A084QMA9"/>
<feature type="compositionally biased region" description="Polar residues" evidence="1">
    <location>
        <begin position="28"/>
        <end position="39"/>
    </location>
</feature>
<protein>
    <submittedName>
        <fullName evidence="2">Uncharacterized protein</fullName>
    </submittedName>
</protein>
<feature type="region of interest" description="Disordered" evidence="1">
    <location>
        <begin position="750"/>
        <end position="848"/>
    </location>
</feature>
<feature type="compositionally biased region" description="Basic residues" evidence="1">
    <location>
        <begin position="832"/>
        <end position="848"/>
    </location>
</feature>
<evidence type="ECO:0000313" key="2">
    <source>
        <dbReference type="EMBL" id="KFA65094.1"/>
    </source>
</evidence>
<feature type="compositionally biased region" description="Basic and acidic residues" evidence="1">
    <location>
        <begin position="64"/>
        <end position="76"/>
    </location>
</feature>
<sequence length="848" mass="93402">MPKRRVADQVKAPIFNRSRRDEAKPKTHTSPSRSSNINKSARRAASKSPQKPRLVVPASLNSENRPDARTRTRPEVARPVQRLPKAPVPVPAAVIEISSGSSSDGSDCEIVSVAPRSVIAVKNELAAKVKMEACRASSAPSTPKSSARKPTTPDTPKSKRTLSRTVAYEKHQSWVDDDESDCVLQSVQLLTPTQQKRARSAVLRRFQKNTPTKRSVMPHYKSESLKAAPSCNFMQNTVDDDSDCVIEFVQETLTPPCRASSMKPRKFQGTTPKKYTAPVYKEGVLKNAAANDESKNAKDDDFAGVFESVKTASSPAEKGSRIQIEKGERATPLQKPKQSSHSASRNIQRSPGKTPMPTPVEHTAGRNEAVRVKSEHVRDEGTQTVPVRRNKAVTMIDLTGLPTDDSDSDGDILGEAVPRSLFPNASRVLFNMRRNVVKLEAGKIRLKEIEMEKEQLGDAVASFRENPAASIDSRDISGQAGTKRGTVVSSRTPNLTRPLPQVPMVNLRTPPPFRSIKPRLIRDGVSEHAVKPTVARLRKRIAKGEDFPHAVNDDSSSFAWKDLVTDGTETQASAMDAELRHRGIRNGMQYGNFWYNMMMEYSTLIGSPVPLFSMMKKGYDDFQAECLDVRRDLQPGYRPKTRGKVKDGSEKRLQGLEALMLWRAGETDESEASDGSSADTLRNERGRGGGAELRTDGWQSPTTARGRATASSEMAKTNTAVAEHGDLTEEFTGFDAVPKAVHQQQSMVEVIGKTPESKSPKSTTSAHKKRRLSDIGIPADKMTTDRVKRLKLLKQSKPGLGPRPGKPRPDKKRHDKNSDEVSYDHVLSRPRAIVKKKAKDGKAKGRAM</sequence>
<feature type="region of interest" description="Disordered" evidence="1">
    <location>
        <begin position="308"/>
        <end position="382"/>
    </location>
</feature>